<dbReference type="Proteomes" id="UP000752696">
    <property type="component" value="Unassembled WGS sequence"/>
</dbReference>
<evidence type="ECO:0008006" key="12">
    <source>
        <dbReference type="Google" id="ProtNLM"/>
    </source>
</evidence>
<dbReference type="GO" id="GO:0016020">
    <property type="term" value="C:membrane"/>
    <property type="evidence" value="ECO:0007669"/>
    <property type="project" value="UniProtKB-SubCell"/>
</dbReference>
<evidence type="ECO:0000313" key="11">
    <source>
        <dbReference type="Proteomes" id="UP000752696"/>
    </source>
</evidence>
<keyword evidence="7" id="KW-0675">Receptor</keyword>
<organism evidence="10 11">
    <name type="scientific">Heterotrigona itama</name>
    <dbReference type="NCBI Taxonomy" id="395501"/>
    <lineage>
        <taxon>Eukaryota</taxon>
        <taxon>Metazoa</taxon>
        <taxon>Ecdysozoa</taxon>
        <taxon>Arthropoda</taxon>
        <taxon>Hexapoda</taxon>
        <taxon>Insecta</taxon>
        <taxon>Pterygota</taxon>
        <taxon>Neoptera</taxon>
        <taxon>Endopterygota</taxon>
        <taxon>Hymenoptera</taxon>
        <taxon>Apocrita</taxon>
        <taxon>Aculeata</taxon>
        <taxon>Apoidea</taxon>
        <taxon>Anthophila</taxon>
        <taxon>Apidae</taxon>
        <taxon>Heterotrigona</taxon>
    </lineage>
</organism>
<comment type="subcellular location">
    <subcellularLocation>
        <location evidence="1">Membrane</location>
        <topology evidence="1">Multi-pass membrane protein</topology>
    </subcellularLocation>
</comment>
<dbReference type="OrthoDB" id="6614360at2759"/>
<keyword evidence="8" id="KW-0807">Transducer</keyword>
<keyword evidence="11" id="KW-1185">Reference proteome</keyword>
<evidence type="ECO:0000256" key="3">
    <source>
        <dbReference type="ARBA" id="ARBA00022692"/>
    </source>
</evidence>
<evidence type="ECO:0000313" key="10">
    <source>
        <dbReference type="EMBL" id="CAD1469158.1"/>
    </source>
</evidence>
<proteinExistence type="predicted"/>
<comment type="caution">
    <text evidence="10">The sequence shown here is derived from an EMBL/GenBank/DDBJ whole genome shotgun (WGS) entry which is preliminary data.</text>
</comment>
<evidence type="ECO:0000256" key="4">
    <source>
        <dbReference type="ARBA" id="ARBA00022725"/>
    </source>
</evidence>
<keyword evidence="5 9" id="KW-1133">Transmembrane helix</keyword>
<evidence type="ECO:0000256" key="2">
    <source>
        <dbReference type="ARBA" id="ARBA00022606"/>
    </source>
</evidence>
<evidence type="ECO:0000256" key="7">
    <source>
        <dbReference type="ARBA" id="ARBA00023170"/>
    </source>
</evidence>
<evidence type="ECO:0000256" key="5">
    <source>
        <dbReference type="ARBA" id="ARBA00022989"/>
    </source>
</evidence>
<keyword evidence="6 9" id="KW-0472">Membrane</keyword>
<evidence type="ECO:0000256" key="1">
    <source>
        <dbReference type="ARBA" id="ARBA00004141"/>
    </source>
</evidence>
<evidence type="ECO:0000256" key="9">
    <source>
        <dbReference type="SAM" id="Phobius"/>
    </source>
</evidence>
<feature type="transmembrane region" description="Helical" evidence="9">
    <location>
        <begin position="12"/>
        <end position="34"/>
    </location>
</feature>
<gene>
    <name evidence="10" type="ORF">MHI_LOCUS111386</name>
</gene>
<dbReference type="InterPro" id="IPR004117">
    <property type="entry name" value="7tm6_olfct_rcpt"/>
</dbReference>
<keyword evidence="4" id="KW-0552">Olfaction</keyword>
<dbReference type="GO" id="GO:0005549">
    <property type="term" value="F:odorant binding"/>
    <property type="evidence" value="ECO:0007669"/>
    <property type="project" value="InterPro"/>
</dbReference>
<feature type="non-terminal residue" evidence="10">
    <location>
        <position position="1"/>
    </location>
</feature>
<dbReference type="GO" id="GO:0007165">
    <property type="term" value="P:signal transduction"/>
    <property type="evidence" value="ECO:0007669"/>
    <property type="project" value="UniProtKB-KW"/>
</dbReference>
<keyword evidence="2" id="KW-0716">Sensory transduction</keyword>
<dbReference type="GO" id="GO:0004984">
    <property type="term" value="F:olfactory receptor activity"/>
    <property type="evidence" value="ECO:0007669"/>
    <property type="project" value="InterPro"/>
</dbReference>
<accession>A0A6V7GXQ9</accession>
<dbReference type="AlphaFoldDB" id="A0A6V7GXQ9"/>
<reference evidence="10" key="1">
    <citation type="submission" date="2020-07" db="EMBL/GenBank/DDBJ databases">
        <authorList>
            <person name="Nazaruddin N."/>
        </authorList>
    </citation>
    <scope>NUCLEOTIDE SEQUENCE</scope>
</reference>
<name>A0A6V7GXQ9_9HYME</name>
<sequence length="89" mass="10237">MSTMERGTRYFTFCTFTVAQLIHLLFLTIMGQFVENSNNEIFQTIYEANWYSGSSRTQLLYVLVLRKCLNPPVLSGGGLVRLNLFSFVQ</sequence>
<dbReference type="Pfam" id="PF02949">
    <property type="entry name" value="7tm_6"/>
    <property type="match status" value="1"/>
</dbReference>
<protein>
    <recommendedName>
        <fullName evidence="12">Odorant receptor</fullName>
    </recommendedName>
</protein>
<keyword evidence="3 9" id="KW-0812">Transmembrane</keyword>
<evidence type="ECO:0000256" key="8">
    <source>
        <dbReference type="ARBA" id="ARBA00023224"/>
    </source>
</evidence>
<dbReference type="EMBL" id="CAJDYZ010001882">
    <property type="protein sequence ID" value="CAD1469158.1"/>
    <property type="molecule type" value="Genomic_DNA"/>
</dbReference>
<evidence type="ECO:0000256" key="6">
    <source>
        <dbReference type="ARBA" id="ARBA00023136"/>
    </source>
</evidence>